<keyword evidence="1 3" id="KW-0853">WD repeat</keyword>
<dbReference type="PROSITE" id="PS50294">
    <property type="entry name" value="WD_REPEATS_REGION"/>
    <property type="match status" value="2"/>
</dbReference>
<reference evidence="6 7" key="1">
    <citation type="journal article" date="2012" name="Nature">
        <title>Repeated polyploidization of Gossypium genomes and the evolution of spinnable cotton fibres.</title>
        <authorList>
            <person name="Paterson A.H."/>
            <person name="Wendel J.F."/>
            <person name="Gundlach H."/>
            <person name="Guo H."/>
            <person name="Jenkins J."/>
            <person name="Jin D."/>
            <person name="Llewellyn D."/>
            <person name="Showmaker K.C."/>
            <person name="Shu S."/>
            <person name="Udall J."/>
            <person name="Yoo M.J."/>
            <person name="Byers R."/>
            <person name="Chen W."/>
            <person name="Doron-Faigenboim A."/>
            <person name="Duke M.V."/>
            <person name="Gong L."/>
            <person name="Grimwood J."/>
            <person name="Grover C."/>
            <person name="Grupp K."/>
            <person name="Hu G."/>
            <person name="Lee T.H."/>
            <person name="Li J."/>
            <person name="Lin L."/>
            <person name="Liu T."/>
            <person name="Marler B.S."/>
            <person name="Page J.T."/>
            <person name="Roberts A.W."/>
            <person name="Romanel E."/>
            <person name="Sanders W.S."/>
            <person name="Szadkowski E."/>
            <person name="Tan X."/>
            <person name="Tang H."/>
            <person name="Xu C."/>
            <person name="Wang J."/>
            <person name="Wang Z."/>
            <person name="Zhang D."/>
            <person name="Zhang L."/>
            <person name="Ashrafi H."/>
            <person name="Bedon F."/>
            <person name="Bowers J.E."/>
            <person name="Brubaker C.L."/>
            <person name="Chee P.W."/>
            <person name="Das S."/>
            <person name="Gingle A.R."/>
            <person name="Haigler C.H."/>
            <person name="Harker D."/>
            <person name="Hoffmann L.V."/>
            <person name="Hovav R."/>
            <person name="Jones D.C."/>
            <person name="Lemke C."/>
            <person name="Mansoor S."/>
            <person name="ur Rahman M."/>
            <person name="Rainville L.N."/>
            <person name="Rambani A."/>
            <person name="Reddy U.K."/>
            <person name="Rong J.K."/>
            <person name="Saranga Y."/>
            <person name="Scheffler B.E."/>
            <person name="Scheffler J.A."/>
            <person name="Stelly D.M."/>
            <person name="Triplett B.A."/>
            <person name="Van Deynze A."/>
            <person name="Vaslin M.F."/>
            <person name="Waghmare V.N."/>
            <person name="Walford S.A."/>
            <person name="Wright R.J."/>
            <person name="Zaki E.A."/>
            <person name="Zhang T."/>
            <person name="Dennis E.S."/>
            <person name="Mayer K.F."/>
            <person name="Peterson D.G."/>
            <person name="Rokhsar D.S."/>
            <person name="Wang X."/>
            <person name="Schmutz J."/>
        </authorList>
    </citation>
    <scope>NUCLEOTIDE SEQUENCE [LARGE SCALE GENOMIC DNA]</scope>
</reference>
<feature type="repeat" description="WD" evidence="3">
    <location>
        <begin position="398"/>
        <end position="428"/>
    </location>
</feature>
<evidence type="ECO:0000256" key="4">
    <source>
        <dbReference type="SAM" id="MobiDB-lite"/>
    </source>
</evidence>
<feature type="region of interest" description="Disordered" evidence="4">
    <location>
        <begin position="484"/>
        <end position="509"/>
    </location>
</feature>
<dbReference type="Proteomes" id="UP000032304">
    <property type="component" value="Chromosome 3"/>
</dbReference>
<accession>A0A0D2RF92</accession>
<dbReference type="FunFam" id="2.130.10.10:FF:000775">
    <property type="entry name" value="BnaA09g28200D protein"/>
    <property type="match status" value="1"/>
</dbReference>
<dbReference type="Gene3D" id="2.130.10.10">
    <property type="entry name" value="YVTN repeat-like/Quinoprotein amine dehydrogenase"/>
    <property type="match status" value="3"/>
</dbReference>
<dbReference type="InterPro" id="IPR020472">
    <property type="entry name" value="WD40_PAC1"/>
</dbReference>
<dbReference type="PANTHER" id="PTHR22844">
    <property type="entry name" value="F-BOX AND WD40 DOMAIN PROTEIN"/>
    <property type="match status" value="1"/>
</dbReference>
<dbReference type="SUPFAM" id="SSF50978">
    <property type="entry name" value="WD40 repeat-like"/>
    <property type="match status" value="1"/>
</dbReference>
<dbReference type="STRING" id="29730.A0A0D2RF92"/>
<keyword evidence="5" id="KW-0472">Membrane</keyword>
<name>A0A0D2RF92_GOSRA</name>
<dbReference type="Pfam" id="PF00400">
    <property type="entry name" value="WD40"/>
    <property type="match status" value="6"/>
</dbReference>
<dbReference type="InterPro" id="IPR045182">
    <property type="entry name" value="JINGUBANG-like"/>
</dbReference>
<feature type="repeat" description="WD" evidence="3">
    <location>
        <begin position="441"/>
        <end position="488"/>
    </location>
</feature>
<dbReference type="KEGG" id="gra:105787587"/>
<evidence type="ECO:0000313" key="7">
    <source>
        <dbReference type="Proteomes" id="UP000032304"/>
    </source>
</evidence>
<dbReference type="InterPro" id="IPR001680">
    <property type="entry name" value="WD40_rpt"/>
</dbReference>
<dbReference type="AlphaFoldDB" id="A0A0D2RF92"/>
<evidence type="ECO:0000313" key="6">
    <source>
        <dbReference type="EMBL" id="KJB17845.1"/>
    </source>
</evidence>
<dbReference type="Gramene" id="KJB17845">
    <property type="protein sequence ID" value="KJB17845"/>
    <property type="gene ID" value="B456_003G019700"/>
</dbReference>
<dbReference type="PRINTS" id="PR00320">
    <property type="entry name" value="GPROTEINBRPT"/>
</dbReference>
<dbReference type="OMA" id="IDDESTC"/>
<dbReference type="EMBL" id="CM001742">
    <property type="protein sequence ID" value="KJB17845.1"/>
    <property type="molecule type" value="Genomic_DNA"/>
</dbReference>
<gene>
    <name evidence="6" type="ORF">B456_003G019700</name>
</gene>
<dbReference type="SMART" id="SM00320">
    <property type="entry name" value="WD40"/>
    <property type="match status" value="7"/>
</dbReference>
<sequence>MLRFHCLPSFFILLHLGVTLFYGLPFRWIIYLGFVTSLFCMESIRVKKRGAFNVLFEETGSVVSRKLAKIKCSIAGEEEVKDSKGSSPTTSCDDNGGGSRLTNCNDYFSLGSSPSGDSTPSSYVNSPWSTTALVVYDSSIDDESTCSKELIGSLVREEGHVYSLAVIGDLLYTGSDSKNIRVWMKQKEFSWFKSRGGLVKAIVVVGNKIFTGHRDGKIRVWKVSTKMDNNGVHKRVGSLPTIRDYIKAAIQPRRYFETEPCRRDVWLRHTDAVSCLSFNEDKTLLYSASWDKTFKVWRVSDWKCLESVQAHDDAVNSIVVGCDGLVFTGSADGTVKVWRRELEGKGTMHLLSQTLLKQDCAITALAVSPASKFVYCGSSDGLVNYWECENHFSHGGAFRGHKLAVLCLVTAGNLVISGSADKSISIWKRTAGNEHRWLSTLKGHKGPIKCLAIEKDQESTENEWILYSGSLDKSVKIWRVSEEEQSIQSSNEIDSSDDKRTPTSSSSST</sequence>
<dbReference type="OrthoDB" id="674604at2759"/>
<dbReference type="eggNOG" id="KOG4155">
    <property type="taxonomic scope" value="Eukaryota"/>
</dbReference>
<organism evidence="6 7">
    <name type="scientific">Gossypium raimondii</name>
    <name type="common">Peruvian cotton</name>
    <name type="synonym">Gossypium klotzschianum subsp. raimondii</name>
    <dbReference type="NCBI Taxonomy" id="29730"/>
    <lineage>
        <taxon>Eukaryota</taxon>
        <taxon>Viridiplantae</taxon>
        <taxon>Streptophyta</taxon>
        <taxon>Embryophyta</taxon>
        <taxon>Tracheophyta</taxon>
        <taxon>Spermatophyta</taxon>
        <taxon>Magnoliopsida</taxon>
        <taxon>eudicotyledons</taxon>
        <taxon>Gunneridae</taxon>
        <taxon>Pentapetalae</taxon>
        <taxon>rosids</taxon>
        <taxon>malvids</taxon>
        <taxon>Malvales</taxon>
        <taxon>Malvaceae</taxon>
        <taxon>Malvoideae</taxon>
        <taxon>Gossypium</taxon>
    </lineage>
</organism>
<evidence type="ECO:0000256" key="5">
    <source>
        <dbReference type="SAM" id="Phobius"/>
    </source>
</evidence>
<dbReference type="InterPro" id="IPR015943">
    <property type="entry name" value="WD40/YVTN_repeat-like_dom_sf"/>
</dbReference>
<dbReference type="CDD" id="cd00200">
    <property type="entry name" value="WD40"/>
    <property type="match status" value="1"/>
</dbReference>
<evidence type="ECO:0000256" key="1">
    <source>
        <dbReference type="ARBA" id="ARBA00022574"/>
    </source>
</evidence>
<evidence type="ECO:0000256" key="3">
    <source>
        <dbReference type="PROSITE-ProRule" id="PRU00221"/>
    </source>
</evidence>
<feature type="transmembrane region" description="Helical" evidence="5">
    <location>
        <begin position="12"/>
        <end position="39"/>
    </location>
</feature>
<dbReference type="PROSITE" id="PS50082">
    <property type="entry name" value="WD_REPEATS_2"/>
    <property type="match status" value="5"/>
</dbReference>
<feature type="repeat" description="WD" evidence="3">
    <location>
        <begin position="308"/>
        <end position="338"/>
    </location>
</feature>
<keyword evidence="7" id="KW-1185">Reference proteome</keyword>
<keyword evidence="5" id="KW-0812">Transmembrane</keyword>
<keyword evidence="5" id="KW-1133">Transmembrane helix</keyword>
<keyword evidence="2" id="KW-0677">Repeat</keyword>
<protein>
    <submittedName>
        <fullName evidence="6">Uncharacterized protein</fullName>
    </submittedName>
</protein>
<feature type="repeat" description="WD" evidence="3">
    <location>
        <begin position="355"/>
        <end position="387"/>
    </location>
</feature>
<feature type="repeat" description="WD" evidence="3">
    <location>
        <begin position="266"/>
        <end position="307"/>
    </location>
</feature>
<dbReference type="PANTHER" id="PTHR22844:SF334">
    <property type="entry name" value="PROTEIN JINGUBANG-LIKE"/>
    <property type="match status" value="1"/>
</dbReference>
<evidence type="ECO:0000256" key="2">
    <source>
        <dbReference type="ARBA" id="ARBA00022737"/>
    </source>
</evidence>
<proteinExistence type="predicted"/>
<dbReference type="InterPro" id="IPR036322">
    <property type="entry name" value="WD40_repeat_dom_sf"/>
</dbReference>